<reference evidence="1 2" key="1">
    <citation type="submission" date="2014-04" db="EMBL/GenBank/DDBJ databases">
        <title>Genome evolution of avian class.</title>
        <authorList>
            <person name="Zhang G."/>
            <person name="Li C."/>
        </authorList>
    </citation>
    <scope>NUCLEOTIDE SEQUENCE [LARGE SCALE GENOMIC DNA]</scope>
    <source>
        <strain evidence="1">BGI_N328</strain>
    </source>
</reference>
<gene>
    <name evidence="1" type="ORF">N328_06657</name>
</gene>
<feature type="non-terminal residue" evidence="1">
    <location>
        <position position="1"/>
    </location>
</feature>
<dbReference type="EMBL" id="KK632670">
    <property type="protein sequence ID" value="KFV56622.1"/>
    <property type="molecule type" value="Genomic_DNA"/>
</dbReference>
<sequence length="85" mass="9824">NTELLSRRPSRAISPACITAVDRAYLEQARKDFDLKRLLKRNKEELCWDQRHFPGFLLALPRAESVVKSAGNNVFLILQKRFALI</sequence>
<accession>A0A093FFZ6</accession>
<proteinExistence type="predicted"/>
<evidence type="ECO:0000313" key="2">
    <source>
        <dbReference type="Proteomes" id="UP000054313"/>
    </source>
</evidence>
<evidence type="ECO:0000313" key="1">
    <source>
        <dbReference type="EMBL" id="KFV56622.1"/>
    </source>
</evidence>
<keyword evidence="2" id="KW-1185">Reference proteome</keyword>
<protein>
    <submittedName>
        <fullName evidence="1">Uncharacterized protein</fullName>
    </submittedName>
</protein>
<organism evidence="1 2">
    <name type="scientific">Gavia stellata</name>
    <name type="common">Red-throated diver</name>
    <name type="synonym">Colymbus stellatus</name>
    <dbReference type="NCBI Taxonomy" id="37040"/>
    <lineage>
        <taxon>Eukaryota</taxon>
        <taxon>Metazoa</taxon>
        <taxon>Chordata</taxon>
        <taxon>Craniata</taxon>
        <taxon>Vertebrata</taxon>
        <taxon>Euteleostomi</taxon>
        <taxon>Archelosauria</taxon>
        <taxon>Archosauria</taxon>
        <taxon>Dinosauria</taxon>
        <taxon>Saurischia</taxon>
        <taxon>Theropoda</taxon>
        <taxon>Coelurosauria</taxon>
        <taxon>Aves</taxon>
        <taxon>Neognathae</taxon>
        <taxon>Neoaves</taxon>
        <taxon>Aequornithes</taxon>
        <taxon>Gaviiformes</taxon>
        <taxon>Gaviidae</taxon>
        <taxon>Gavia</taxon>
    </lineage>
</organism>
<dbReference type="Proteomes" id="UP000054313">
    <property type="component" value="Unassembled WGS sequence"/>
</dbReference>
<name>A0A093FFZ6_GAVST</name>
<feature type="non-terminal residue" evidence="1">
    <location>
        <position position="85"/>
    </location>
</feature>
<dbReference type="AlphaFoldDB" id="A0A093FFZ6"/>